<dbReference type="GO" id="GO:0035091">
    <property type="term" value="F:phosphatidylinositol binding"/>
    <property type="evidence" value="ECO:0007669"/>
    <property type="project" value="InterPro"/>
</dbReference>
<dbReference type="InterPro" id="IPR036028">
    <property type="entry name" value="SH3-like_dom_sf"/>
</dbReference>
<dbReference type="GO" id="GO:0001650">
    <property type="term" value="C:fibrillar center"/>
    <property type="evidence" value="ECO:0007669"/>
    <property type="project" value="TreeGrafter"/>
</dbReference>
<dbReference type="GO" id="GO:0015629">
    <property type="term" value="C:actin cytoskeleton"/>
    <property type="evidence" value="ECO:0007669"/>
    <property type="project" value="TreeGrafter"/>
</dbReference>
<dbReference type="CDD" id="cd04384">
    <property type="entry name" value="RhoGAP_CdGAP"/>
    <property type="match status" value="1"/>
</dbReference>
<feature type="region of interest" description="Disordered" evidence="5">
    <location>
        <begin position="793"/>
        <end position="841"/>
    </location>
</feature>
<dbReference type="FunFam" id="1.10.555.10:FF:000002">
    <property type="entry name" value="rho GTPase-activating protein 32 isoform X1"/>
    <property type="match status" value="1"/>
</dbReference>
<dbReference type="InterPro" id="IPR000198">
    <property type="entry name" value="RhoGAP_dom"/>
</dbReference>
<comment type="caution">
    <text evidence="8">The sequence shown here is derived from an EMBL/GenBank/DDBJ whole genome shotgun (WGS) entry which is preliminary data.</text>
</comment>
<feature type="region of interest" description="Disordered" evidence="5">
    <location>
        <begin position="1"/>
        <end position="51"/>
    </location>
</feature>
<dbReference type="SMART" id="SM00326">
    <property type="entry name" value="SH3"/>
    <property type="match status" value="1"/>
</dbReference>
<feature type="compositionally biased region" description="Basic and acidic residues" evidence="5">
    <location>
        <begin position="1450"/>
        <end position="1461"/>
    </location>
</feature>
<dbReference type="Gene3D" id="1.10.555.10">
    <property type="entry name" value="Rho GTPase activation protein"/>
    <property type="match status" value="1"/>
</dbReference>
<feature type="compositionally biased region" description="Polar residues" evidence="5">
    <location>
        <begin position="671"/>
        <end position="681"/>
    </location>
</feature>
<feature type="compositionally biased region" description="Basic and acidic residues" evidence="5">
    <location>
        <begin position="32"/>
        <end position="51"/>
    </location>
</feature>
<feature type="domain" description="SH3" evidence="6">
    <location>
        <begin position="245"/>
        <end position="307"/>
    </location>
</feature>
<dbReference type="CDD" id="cd11835">
    <property type="entry name" value="SH3_ARHGAP32_33"/>
    <property type="match status" value="1"/>
</dbReference>
<dbReference type="InterPro" id="IPR008936">
    <property type="entry name" value="Rho_GTPase_activation_prot"/>
</dbReference>
<evidence type="ECO:0000313" key="9">
    <source>
        <dbReference type="Proteomes" id="UP000593565"/>
    </source>
</evidence>
<feature type="region of interest" description="Disordered" evidence="5">
    <location>
        <begin position="1106"/>
        <end position="1138"/>
    </location>
</feature>
<feature type="region of interest" description="Disordered" evidence="5">
    <location>
        <begin position="1434"/>
        <end position="1461"/>
    </location>
</feature>
<feature type="region of interest" description="Disordered" evidence="5">
    <location>
        <begin position="659"/>
        <end position="718"/>
    </location>
</feature>
<evidence type="ECO:0000313" key="8">
    <source>
        <dbReference type="EMBL" id="KAF4085945.1"/>
    </source>
</evidence>
<protein>
    <recommendedName>
        <fullName evidence="10">Rho GTPase-activating protein 32-like</fullName>
    </recommendedName>
</protein>
<evidence type="ECO:0000256" key="2">
    <source>
        <dbReference type="ARBA" id="ARBA00022443"/>
    </source>
</evidence>
<gene>
    <name evidence="8" type="ORF">AMELA_G00100860</name>
</gene>
<feature type="domain" description="Rho-GAP" evidence="7">
    <location>
        <begin position="358"/>
        <end position="553"/>
    </location>
</feature>
<dbReference type="GO" id="GO:0005654">
    <property type="term" value="C:nucleoplasm"/>
    <property type="evidence" value="ECO:0007669"/>
    <property type="project" value="TreeGrafter"/>
</dbReference>
<dbReference type="GO" id="GO:0005794">
    <property type="term" value="C:Golgi apparatus"/>
    <property type="evidence" value="ECO:0007669"/>
    <property type="project" value="TreeGrafter"/>
</dbReference>
<dbReference type="SMART" id="SM00324">
    <property type="entry name" value="RhoGAP"/>
    <property type="match status" value="1"/>
</dbReference>
<dbReference type="PROSITE" id="PS50238">
    <property type="entry name" value="RHOGAP"/>
    <property type="match status" value="1"/>
</dbReference>
<evidence type="ECO:0000259" key="6">
    <source>
        <dbReference type="PROSITE" id="PS50002"/>
    </source>
</evidence>
<dbReference type="Proteomes" id="UP000593565">
    <property type="component" value="Unassembled WGS sequence"/>
</dbReference>
<feature type="compositionally biased region" description="Polar residues" evidence="5">
    <location>
        <begin position="1593"/>
        <end position="1606"/>
    </location>
</feature>
<feature type="compositionally biased region" description="Polar residues" evidence="5">
    <location>
        <begin position="1127"/>
        <end position="1138"/>
    </location>
</feature>
<dbReference type="InterPro" id="IPR036871">
    <property type="entry name" value="PX_dom_sf"/>
</dbReference>
<feature type="compositionally biased region" description="Low complexity" evidence="5">
    <location>
        <begin position="699"/>
        <end position="709"/>
    </location>
</feature>
<evidence type="ECO:0000256" key="5">
    <source>
        <dbReference type="SAM" id="MobiDB-lite"/>
    </source>
</evidence>
<evidence type="ECO:0000259" key="7">
    <source>
        <dbReference type="PROSITE" id="PS50238"/>
    </source>
</evidence>
<dbReference type="Gene3D" id="2.30.30.40">
    <property type="entry name" value="SH3 Domains"/>
    <property type="match status" value="1"/>
</dbReference>
<organism evidence="8 9">
    <name type="scientific">Ameiurus melas</name>
    <name type="common">Black bullhead</name>
    <name type="synonym">Silurus melas</name>
    <dbReference type="NCBI Taxonomy" id="219545"/>
    <lineage>
        <taxon>Eukaryota</taxon>
        <taxon>Metazoa</taxon>
        <taxon>Chordata</taxon>
        <taxon>Craniata</taxon>
        <taxon>Vertebrata</taxon>
        <taxon>Euteleostomi</taxon>
        <taxon>Actinopterygii</taxon>
        <taxon>Neopterygii</taxon>
        <taxon>Teleostei</taxon>
        <taxon>Ostariophysi</taxon>
        <taxon>Siluriformes</taxon>
        <taxon>Ictaluridae</taxon>
        <taxon>Ameiurus</taxon>
    </lineage>
</organism>
<dbReference type="FunFam" id="2.30.30.40:FF:000030">
    <property type="entry name" value="rho GTPase-activating protein 32 isoform X2"/>
    <property type="match status" value="1"/>
</dbReference>
<proteinExistence type="inferred from homology"/>
<feature type="region of interest" description="Disordered" evidence="5">
    <location>
        <begin position="1485"/>
        <end position="1517"/>
    </location>
</feature>
<evidence type="ECO:0000256" key="1">
    <source>
        <dbReference type="ARBA" id="ARBA00008795"/>
    </source>
</evidence>
<name>A0A7J6ATK4_AMEME</name>
<keyword evidence="3" id="KW-0343">GTPase activation</keyword>
<dbReference type="SUPFAM" id="SSF48350">
    <property type="entry name" value="GTPase activation domain, GAP"/>
    <property type="match status" value="1"/>
</dbReference>
<feature type="region of interest" description="Disordered" evidence="5">
    <location>
        <begin position="978"/>
        <end position="997"/>
    </location>
</feature>
<feature type="region of interest" description="Disordered" evidence="5">
    <location>
        <begin position="891"/>
        <end position="935"/>
    </location>
</feature>
<dbReference type="GO" id="GO:0005096">
    <property type="term" value="F:GTPase activator activity"/>
    <property type="evidence" value="ECO:0007669"/>
    <property type="project" value="UniProtKB-KW"/>
</dbReference>
<dbReference type="Pfam" id="PF14604">
    <property type="entry name" value="SH3_9"/>
    <property type="match status" value="1"/>
</dbReference>
<dbReference type="EMBL" id="JAAGNN010000008">
    <property type="protein sequence ID" value="KAF4085945.1"/>
    <property type="molecule type" value="Genomic_DNA"/>
</dbReference>
<comment type="similarity">
    <text evidence="1">Belongs to the PX domain-containing GAP family.</text>
</comment>
<evidence type="ECO:0008006" key="10">
    <source>
        <dbReference type="Google" id="ProtNLM"/>
    </source>
</evidence>
<dbReference type="PROSITE" id="PS50002">
    <property type="entry name" value="SH3"/>
    <property type="match status" value="1"/>
</dbReference>
<dbReference type="SUPFAM" id="SSF50044">
    <property type="entry name" value="SH3-domain"/>
    <property type="match status" value="1"/>
</dbReference>
<evidence type="ECO:0000256" key="3">
    <source>
        <dbReference type="ARBA" id="ARBA00022468"/>
    </source>
</evidence>
<dbReference type="PANTHER" id="PTHR15729:SF13">
    <property type="entry name" value="RHO GTPASE-ACTIVATING PROTEIN 32"/>
    <property type="match status" value="1"/>
</dbReference>
<dbReference type="GO" id="GO:0005938">
    <property type="term" value="C:cell cortex"/>
    <property type="evidence" value="ECO:0007669"/>
    <property type="project" value="TreeGrafter"/>
</dbReference>
<dbReference type="SUPFAM" id="SSF64268">
    <property type="entry name" value="PX domain"/>
    <property type="match status" value="1"/>
</dbReference>
<feature type="region of interest" description="Disordered" evidence="5">
    <location>
        <begin position="1593"/>
        <end position="1617"/>
    </location>
</feature>
<dbReference type="PANTHER" id="PTHR15729">
    <property type="entry name" value="CDC42 GTPASE-ACTIVATING PROTEIN"/>
    <property type="match status" value="1"/>
</dbReference>
<keyword evidence="9" id="KW-1185">Reference proteome</keyword>
<reference evidence="8 9" key="1">
    <citation type="submission" date="2020-02" db="EMBL/GenBank/DDBJ databases">
        <title>A chromosome-scale genome assembly of the black bullhead catfish (Ameiurus melas).</title>
        <authorList>
            <person name="Wen M."/>
            <person name="Zham M."/>
            <person name="Cabau C."/>
            <person name="Klopp C."/>
            <person name="Donnadieu C."/>
            <person name="Roques C."/>
            <person name="Bouchez O."/>
            <person name="Lampietro C."/>
            <person name="Jouanno E."/>
            <person name="Herpin A."/>
            <person name="Louis A."/>
            <person name="Berthelot C."/>
            <person name="Parey E."/>
            <person name="Roest-Crollius H."/>
            <person name="Braasch I."/>
            <person name="Postlethwait J."/>
            <person name="Robinson-Rechavi M."/>
            <person name="Echchiki A."/>
            <person name="Begum T."/>
            <person name="Montfort J."/>
            <person name="Schartl M."/>
            <person name="Bobe J."/>
            <person name="Guiguen Y."/>
        </authorList>
    </citation>
    <scope>NUCLEOTIDE SEQUENCE [LARGE SCALE GENOMIC DNA]</scope>
    <source>
        <strain evidence="8">M_S1</strain>
        <tissue evidence="8">Blood</tissue>
    </source>
</reference>
<sequence length="1741" mass="193696">MEAGSGTAAAPHNADSAPPGDMAIPDPLHGPHLSEQEKDEQERRPKTAERAGWEDAIALMARSATVLPELSADSSLRSCISTASIKVENVKKLPLSKGHFPRLAECAHFHYENVDFGSLQLTLTGDENDLTRSSLNSRELVYLVQICCQGKKWIVRRSYEDFRVLDKHLHLCSYDRRFSRLMELPRFENLKVKSEPLSQMLTAYLSRLSTIADNKINCGPALTWMEIDNKGNRLLVHDESSINVPAVAAAHVIKRYNAQAADELSFEVGDIVSVIDMPPKEDTGWWRGKHGFKVGFFPCECVELISEKVPPQVTGALPKPVSNKHGKLITFLRTFMKSRPTKQKLKQRGILRERVFGCDLGEHLLNSGHDVPQVIKSCTEFIEKHGVVDGIYRLSGISSNIQKLRHEFDSEHIPDLTKDTYIQDIHSVGSLCKLYFRELPNPLLTYQLYDKFSEAVSGATDDERLVKIHDVIQQLPPPHYRTLEFLMRHLARMATFSYVTNMHCKNLAIVWAPNLLRSKQIESACFSGTSAFMEVRIQSVVVEFILNHVDVLFSSKLSTLIRESTGHATLSRPKSLLVCSPSTKLLSLEEAQARTQAQLTSPVSPESKYIEVGEGPAALHGKFHTIIEFPTERKKAQTKVKKSPVASWRSFFSMAKSSTTAKRKLLRHPSEPNNMKTSQALSGGRGDTGTLRSSKSEESLSSNNLEGGSVMYQARRPRSTSVALSTSFNEELLNSRVHRDSQLSHKERKDTALSTTCVPALISAPHSANADIGKASLDLDPILFQCSSTPIDASMSEERKKGSRRKAGGSSCESETLKKVTPTGPSDAIPTVSEDTNHKHSMSAKFATTVIAKDEQTSSQTAPVGLSHKPEVALEMKTLSLPPTKVVSSQVIPSDSTLGQDCQNKPSSLPRTKAESLDETPSEETRPVKQTESGAVTFDCTPGLVRSVSLITSQPAVKSAARMLALALAESAQQATWLSKRGSSEPPTPVSPSHMHDPLSILQWPAKPSPQVQTSSASRGHCCGTCKTFGKPSSVISTGSYTDAGSLQSTCACHGSESGLSYSDGGEVSAESHETNLPPQDLHVAKCLDTEQNAESHVPMRENVRHVGVGTDGGSPDRSSEMESYKNRMTSPSQTETSLYTVDSQSARASLLNKQAANASNFHVILAEASMPASVHDVLPQTPVSPLTSTYQCSPKDEMLRLSDQTYWSGPFGQTSSFQPDYMQYQAKIFSKDHYNTLAPRSLHQSIKYKNQQMNEHSPSFLYRQCGPRYPPMDGASVYPTIRRVRSMHAPPEDTFFFPQPSYQTNTYRRQVFSDIHQVRPYFEDGKVQYRYKPYSGAQYNNLDQYRVSSHGYGHSYTLLKQPTYPGRVMSKAENYHNPLNMPYSREASFIKQGTGHFSRTRNVGLYEGFDAVLSDRHFSPSIRQGNMEKKRLQVVPQPHLQKESQWGQERMHSRSKSDSAKDLLISTEGADGKYRVTMVSHYSPEHPLSEPNVPLPTHTEKNRSGHSAKPALTLKQSRSMQNYTQHTLEALPQSRKLTLHKEYSCPDFKHRDSTEHSSARLHSQDKLIRIHSSHAKEDFQYAWVKGRDLQRSARSQSMKSHQQPRQAKMTLEHDQRFSYPVQTRPRTRSMFAPSRTDYMDGYVSLQPKGHGEPGAYPREHGTLGRVHPVQSANPSLGTITYPFTHTFIHYGHANQSTMHVFGLREETGVPGGYPRSTGKTCELPTHRAVVGIEPPTLEVC</sequence>
<dbReference type="InterPro" id="IPR001452">
    <property type="entry name" value="SH3_domain"/>
</dbReference>
<evidence type="ECO:0000256" key="4">
    <source>
        <dbReference type="PROSITE-ProRule" id="PRU00192"/>
    </source>
</evidence>
<dbReference type="GO" id="GO:0007264">
    <property type="term" value="P:small GTPase-mediated signal transduction"/>
    <property type="evidence" value="ECO:0007669"/>
    <property type="project" value="TreeGrafter"/>
</dbReference>
<keyword evidence="2 4" id="KW-0728">SH3 domain</keyword>
<feature type="compositionally biased region" description="Polar residues" evidence="5">
    <location>
        <begin position="891"/>
        <end position="910"/>
    </location>
</feature>
<dbReference type="Pfam" id="PF00620">
    <property type="entry name" value="RhoGAP"/>
    <property type="match status" value="1"/>
</dbReference>
<dbReference type="Gene3D" id="3.30.1520.10">
    <property type="entry name" value="Phox-like domain"/>
    <property type="match status" value="1"/>
</dbReference>
<dbReference type="InterPro" id="IPR051576">
    <property type="entry name" value="PX-Rho_GAP"/>
</dbReference>
<accession>A0A7J6ATK4</accession>